<evidence type="ECO:0000256" key="6">
    <source>
        <dbReference type="SAM" id="Phobius"/>
    </source>
</evidence>
<comment type="subcellular location">
    <subcellularLocation>
        <location evidence="1">Cell membrane</location>
        <topology evidence="1">Multi-pass membrane protein</topology>
    </subcellularLocation>
</comment>
<dbReference type="Proteomes" id="UP001138751">
    <property type="component" value="Unassembled WGS sequence"/>
</dbReference>
<feature type="transmembrane region" description="Helical" evidence="6">
    <location>
        <begin position="26"/>
        <end position="47"/>
    </location>
</feature>
<keyword evidence="2" id="KW-1003">Cell membrane</keyword>
<keyword evidence="4 6" id="KW-1133">Transmembrane helix</keyword>
<gene>
    <name evidence="7" type="ORF">GXW76_00400</name>
</gene>
<keyword evidence="8" id="KW-1185">Reference proteome</keyword>
<dbReference type="InterPro" id="IPR001851">
    <property type="entry name" value="ABC_transp_permease"/>
</dbReference>
<feature type="transmembrane region" description="Helical" evidence="6">
    <location>
        <begin position="205"/>
        <end position="228"/>
    </location>
</feature>
<evidence type="ECO:0000313" key="7">
    <source>
        <dbReference type="EMBL" id="MBR0669616.1"/>
    </source>
</evidence>
<feature type="transmembrane region" description="Helical" evidence="6">
    <location>
        <begin position="54"/>
        <end position="74"/>
    </location>
</feature>
<dbReference type="GO" id="GO:0015658">
    <property type="term" value="F:branched-chain amino acid transmembrane transporter activity"/>
    <property type="evidence" value="ECO:0007669"/>
    <property type="project" value="InterPro"/>
</dbReference>
<evidence type="ECO:0000256" key="4">
    <source>
        <dbReference type="ARBA" id="ARBA00022989"/>
    </source>
</evidence>
<evidence type="ECO:0000313" key="8">
    <source>
        <dbReference type="Proteomes" id="UP001138751"/>
    </source>
</evidence>
<protein>
    <submittedName>
        <fullName evidence="7">Branched-chain amino acid ABC transporter permease</fullName>
    </submittedName>
</protein>
<dbReference type="PANTHER" id="PTHR30482">
    <property type="entry name" value="HIGH-AFFINITY BRANCHED-CHAIN AMINO ACID TRANSPORT SYSTEM PERMEASE"/>
    <property type="match status" value="1"/>
</dbReference>
<accession>A0A9X9WR37</accession>
<evidence type="ECO:0000256" key="2">
    <source>
        <dbReference type="ARBA" id="ARBA00022475"/>
    </source>
</evidence>
<organism evidence="7 8">
    <name type="scientific">Neoroseomonas soli</name>
    <dbReference type="NCBI Taxonomy" id="1081025"/>
    <lineage>
        <taxon>Bacteria</taxon>
        <taxon>Pseudomonadati</taxon>
        <taxon>Pseudomonadota</taxon>
        <taxon>Alphaproteobacteria</taxon>
        <taxon>Acetobacterales</taxon>
        <taxon>Acetobacteraceae</taxon>
        <taxon>Neoroseomonas</taxon>
    </lineage>
</organism>
<evidence type="ECO:0000256" key="5">
    <source>
        <dbReference type="ARBA" id="ARBA00023136"/>
    </source>
</evidence>
<keyword evidence="5 6" id="KW-0472">Membrane</keyword>
<dbReference type="PANTHER" id="PTHR30482:SF20">
    <property type="entry name" value="HIGH-AFFINITY BRANCHED-CHAIN AMINO ACID TRANSPORT SYSTEM PERMEASE PROTEIN LIVM"/>
    <property type="match status" value="1"/>
</dbReference>
<dbReference type="InterPro" id="IPR043428">
    <property type="entry name" value="LivM-like"/>
</dbReference>
<reference evidence="7" key="2">
    <citation type="journal article" date="2021" name="Syst. Appl. Microbiol.">
        <title>Roseomonas hellenica sp. nov., isolated from roots of wild-growing Alkanna tinctoria.</title>
        <authorList>
            <person name="Rat A."/>
            <person name="Naranjo H.D."/>
            <person name="Lebbe L."/>
            <person name="Cnockaert M."/>
            <person name="Krigas N."/>
            <person name="Grigoriadou K."/>
            <person name="Maloupa E."/>
            <person name="Willems A."/>
        </authorList>
    </citation>
    <scope>NUCLEOTIDE SEQUENCE</scope>
    <source>
        <strain evidence="7">LMG 31231</strain>
    </source>
</reference>
<feature type="transmembrane region" description="Helical" evidence="6">
    <location>
        <begin position="154"/>
        <end position="173"/>
    </location>
</feature>
<comment type="caution">
    <text evidence="7">The sequence shown here is derived from an EMBL/GenBank/DDBJ whole genome shotgun (WGS) entry which is preliminary data.</text>
</comment>
<dbReference type="AlphaFoldDB" id="A0A9X9WR37"/>
<keyword evidence="3 6" id="KW-0812">Transmembrane</keyword>
<dbReference type="CDD" id="cd06581">
    <property type="entry name" value="TM_PBP1_LivM_like"/>
    <property type="match status" value="1"/>
</dbReference>
<dbReference type="EMBL" id="JAAEDM010000001">
    <property type="protein sequence ID" value="MBR0669616.1"/>
    <property type="molecule type" value="Genomic_DNA"/>
</dbReference>
<feature type="transmembrane region" description="Helical" evidence="6">
    <location>
        <begin position="107"/>
        <end position="126"/>
    </location>
</feature>
<dbReference type="GO" id="GO:0005886">
    <property type="term" value="C:plasma membrane"/>
    <property type="evidence" value="ECO:0007669"/>
    <property type="project" value="UniProtKB-SubCell"/>
</dbReference>
<reference evidence="7" key="1">
    <citation type="submission" date="2020-01" db="EMBL/GenBank/DDBJ databases">
        <authorList>
            <person name="Rat A."/>
        </authorList>
    </citation>
    <scope>NUCLEOTIDE SEQUENCE</scope>
    <source>
        <strain evidence="7">LMG 31231</strain>
    </source>
</reference>
<proteinExistence type="predicted"/>
<dbReference type="Pfam" id="PF02653">
    <property type="entry name" value="BPD_transp_2"/>
    <property type="match status" value="1"/>
</dbReference>
<feature type="transmembrane region" description="Helical" evidence="6">
    <location>
        <begin position="240"/>
        <end position="265"/>
    </location>
</feature>
<feature type="transmembrane region" description="Helical" evidence="6">
    <location>
        <begin position="80"/>
        <end position="100"/>
    </location>
</feature>
<name>A0A9X9WR37_9PROT</name>
<evidence type="ECO:0000256" key="1">
    <source>
        <dbReference type="ARBA" id="ARBA00004651"/>
    </source>
</evidence>
<evidence type="ECO:0000256" key="3">
    <source>
        <dbReference type="ARBA" id="ARBA00022692"/>
    </source>
</evidence>
<feature type="transmembrane region" description="Helical" evidence="6">
    <location>
        <begin position="277"/>
        <end position="298"/>
    </location>
</feature>
<dbReference type="RefSeq" id="WP_211859934.1">
    <property type="nucleotide sequence ID" value="NZ_JAAEDM010000001.1"/>
</dbReference>
<sequence>MIARLLIFAAAAALVALPFFAPSHIVFLVAMIGSTSVMVAGLTIVVGFTGQISIAQASFAAIGAYGTAQLATMAGLPHWIGLPAIALVAAVVGYLFGLLSLRVADHYLALATMALCAIVQLLLIHLEDWTGGAVGLAVPPLAVGTRMLTRPTELYAVIMPCVALTVWFLHALSTSRLGRAFAALRMSEVAAAAIGIPVLHYKSLAFALSAFFGAFGGGLFALQTTYLDPAQFGILESVRLIAIAVIGGVLNPFGPLIGSAVFVLLPEAMGALGRYMSLVFSLLLLLFVVVSPQGIAGLPARLRARR</sequence>